<dbReference type="PIRSF" id="PIRSF000077">
    <property type="entry name" value="Thioredoxin"/>
    <property type="match status" value="1"/>
</dbReference>
<dbReference type="CDD" id="cd02947">
    <property type="entry name" value="TRX_family"/>
    <property type="match status" value="1"/>
</dbReference>
<organism evidence="9 10">
    <name type="scientific">Cohnella herbarum</name>
    <dbReference type="NCBI Taxonomy" id="2728023"/>
    <lineage>
        <taxon>Bacteria</taxon>
        <taxon>Bacillati</taxon>
        <taxon>Bacillota</taxon>
        <taxon>Bacilli</taxon>
        <taxon>Bacillales</taxon>
        <taxon>Paenibacillaceae</taxon>
        <taxon>Cohnella</taxon>
    </lineage>
</organism>
<evidence type="ECO:0000256" key="7">
    <source>
        <dbReference type="PIRSR" id="PIRSR000077-4"/>
    </source>
</evidence>
<proteinExistence type="inferred from homology"/>
<evidence type="ECO:0000256" key="5">
    <source>
        <dbReference type="ARBA" id="ARBA00023284"/>
    </source>
</evidence>
<dbReference type="PANTHER" id="PTHR45663:SF11">
    <property type="entry name" value="GEO12009P1"/>
    <property type="match status" value="1"/>
</dbReference>
<keyword evidence="3" id="KW-0249">Electron transport</keyword>
<evidence type="ECO:0000256" key="1">
    <source>
        <dbReference type="ARBA" id="ARBA00008987"/>
    </source>
</evidence>
<dbReference type="KEGG" id="cheb:HH215_05930"/>
<evidence type="ECO:0000313" key="9">
    <source>
        <dbReference type="EMBL" id="QJD82762.1"/>
    </source>
</evidence>
<sequence length="106" mass="11728">MTILNLSDNDYDKLVSEQDAVLVEFWAEWCSLCKQMKPILEDIDQAYAGKVTVAMVDVATETKVTEQMGVMSLPALFIYKKGQLVGKVTGFVPKETLTGAINQLIP</sequence>
<name>A0A7Z2ZL60_9BACL</name>
<comment type="similarity">
    <text evidence="1 6">Belongs to the thioredoxin family.</text>
</comment>
<evidence type="ECO:0000256" key="6">
    <source>
        <dbReference type="PIRNR" id="PIRNR000077"/>
    </source>
</evidence>
<keyword evidence="4 7" id="KW-1015">Disulfide bond</keyword>
<feature type="domain" description="Thioredoxin" evidence="8">
    <location>
        <begin position="1"/>
        <end position="106"/>
    </location>
</feature>
<feature type="disulfide bond" description="Redox-active" evidence="7">
    <location>
        <begin position="30"/>
        <end position="33"/>
    </location>
</feature>
<evidence type="ECO:0000256" key="2">
    <source>
        <dbReference type="ARBA" id="ARBA00022448"/>
    </source>
</evidence>
<evidence type="ECO:0000259" key="8">
    <source>
        <dbReference type="PROSITE" id="PS51352"/>
    </source>
</evidence>
<dbReference type="RefSeq" id="WP_169279058.1">
    <property type="nucleotide sequence ID" value="NZ_CP051680.1"/>
</dbReference>
<dbReference type="InterPro" id="IPR036249">
    <property type="entry name" value="Thioredoxin-like_sf"/>
</dbReference>
<keyword evidence="2" id="KW-0813">Transport</keyword>
<dbReference type="Proteomes" id="UP000502248">
    <property type="component" value="Chromosome"/>
</dbReference>
<evidence type="ECO:0000313" key="10">
    <source>
        <dbReference type="Proteomes" id="UP000502248"/>
    </source>
</evidence>
<dbReference type="Pfam" id="PF00085">
    <property type="entry name" value="Thioredoxin"/>
    <property type="match status" value="1"/>
</dbReference>
<accession>A0A7Z2ZL60</accession>
<protein>
    <recommendedName>
        <fullName evidence="6">Thioredoxin</fullName>
    </recommendedName>
</protein>
<dbReference type="InterPro" id="IPR013766">
    <property type="entry name" value="Thioredoxin_domain"/>
</dbReference>
<keyword evidence="10" id="KW-1185">Reference proteome</keyword>
<dbReference type="EMBL" id="CP051680">
    <property type="protein sequence ID" value="QJD82762.1"/>
    <property type="molecule type" value="Genomic_DNA"/>
</dbReference>
<dbReference type="PANTHER" id="PTHR45663">
    <property type="entry name" value="GEO12009P1"/>
    <property type="match status" value="1"/>
</dbReference>
<reference evidence="9 10" key="1">
    <citation type="submission" date="2020-04" db="EMBL/GenBank/DDBJ databases">
        <title>Genome sequencing of novel species.</title>
        <authorList>
            <person name="Heo J."/>
            <person name="Kim S.-J."/>
            <person name="Kim J.-S."/>
            <person name="Hong S.-B."/>
            <person name="Kwon S.-W."/>
        </authorList>
    </citation>
    <scope>NUCLEOTIDE SEQUENCE [LARGE SCALE GENOMIC DNA]</scope>
    <source>
        <strain evidence="9 10">MFER-1</strain>
    </source>
</reference>
<dbReference type="Gene3D" id="3.40.30.10">
    <property type="entry name" value="Glutaredoxin"/>
    <property type="match status" value="1"/>
</dbReference>
<dbReference type="SUPFAM" id="SSF52833">
    <property type="entry name" value="Thioredoxin-like"/>
    <property type="match status" value="1"/>
</dbReference>
<gene>
    <name evidence="9" type="ORF">HH215_05930</name>
</gene>
<dbReference type="InterPro" id="IPR005746">
    <property type="entry name" value="Thioredoxin"/>
</dbReference>
<dbReference type="AlphaFoldDB" id="A0A7Z2ZL60"/>
<evidence type="ECO:0000256" key="3">
    <source>
        <dbReference type="ARBA" id="ARBA00022982"/>
    </source>
</evidence>
<dbReference type="PROSITE" id="PS51352">
    <property type="entry name" value="THIOREDOXIN_2"/>
    <property type="match status" value="1"/>
</dbReference>
<keyword evidence="5 7" id="KW-0676">Redox-active center</keyword>
<evidence type="ECO:0000256" key="4">
    <source>
        <dbReference type="ARBA" id="ARBA00023157"/>
    </source>
</evidence>
<dbReference type="PRINTS" id="PR00421">
    <property type="entry name" value="THIOREDOXIN"/>
</dbReference>
<dbReference type="GO" id="GO:0005737">
    <property type="term" value="C:cytoplasm"/>
    <property type="evidence" value="ECO:0007669"/>
    <property type="project" value="TreeGrafter"/>
</dbReference>
<dbReference type="GO" id="GO:0015035">
    <property type="term" value="F:protein-disulfide reductase activity"/>
    <property type="evidence" value="ECO:0007669"/>
    <property type="project" value="InterPro"/>
</dbReference>